<proteinExistence type="predicted"/>
<reference evidence="1 2" key="1">
    <citation type="submission" date="2016-04" db="EMBL/GenBank/DDBJ databases">
        <title>Complete Genome Sequences of three Siphoviridae Bacteriophages infecting Salmonella enterica enterica subsp. Enteridis.</title>
        <authorList>
            <person name="Paradiso R."/>
            <person name="Lombardi S."/>
            <person name="Iodice M.G."/>
            <person name="Riccardi M.G."/>
            <person name="Orsini M."/>
            <person name="Bolletti Censi S."/>
            <person name="Galiero G."/>
            <person name="Borriello G."/>
        </authorList>
    </citation>
    <scope>NUCLEOTIDE SEQUENCE [LARGE SCALE GENOMIC DNA]</scope>
</reference>
<dbReference type="EMBL" id="KX017521">
    <property type="protein sequence ID" value="ANH50985.1"/>
    <property type="molecule type" value="Genomic_DNA"/>
</dbReference>
<evidence type="ECO:0000313" key="1">
    <source>
        <dbReference type="EMBL" id="ANH50985.1"/>
    </source>
</evidence>
<protein>
    <submittedName>
        <fullName evidence="1">Uncharacterized protein</fullName>
    </submittedName>
</protein>
<dbReference type="KEGG" id="vg:30310594"/>
<sequence>MDIYTTPAINLIGSCLVHFRFFQTDDSKEEVTHPLMDFQIEDFFREVRNIPEKFYYGMDKEDFDIEFPTISRYFLEQSDARFEKIEHMEVVWAIQFEITGFARYIQGYEL</sequence>
<keyword evidence="2" id="KW-1185">Reference proteome</keyword>
<dbReference type="GeneID" id="30310594"/>
<dbReference type="Proteomes" id="UP000207623">
    <property type="component" value="Segment"/>
</dbReference>
<name>A0A173GCP3_9CAUD</name>
<accession>A0A173GCP3</accession>
<organism evidence="1 2">
    <name type="scientific">Salmonella phage 118970_sal2</name>
    <dbReference type="NCBI Taxonomy" id="1813782"/>
    <lineage>
        <taxon>Viruses</taxon>
        <taxon>Duplodnaviria</taxon>
        <taxon>Heunggongvirae</taxon>
        <taxon>Uroviricota</taxon>
        <taxon>Caudoviricetes</taxon>
        <taxon>Demerecviridae</taxon>
        <taxon>Markadamsvirinae</taxon>
        <taxon>Epseptimavirus</taxon>
        <taxon>Epseptimavirus 118970sal2</taxon>
    </lineage>
</organism>
<evidence type="ECO:0000313" key="2">
    <source>
        <dbReference type="Proteomes" id="UP000207623"/>
    </source>
</evidence>
<dbReference type="RefSeq" id="YP_009323806.1">
    <property type="nucleotide sequence ID" value="NC_031933.1"/>
</dbReference>